<dbReference type="EMBL" id="SPUK01000001">
    <property type="protein sequence ID" value="TQW00092.1"/>
    <property type="molecule type" value="Genomic_DNA"/>
</dbReference>
<evidence type="ECO:0000313" key="1">
    <source>
        <dbReference type="EMBL" id="TQW00092.1"/>
    </source>
</evidence>
<reference evidence="1 2" key="1">
    <citation type="journal article" date="2019" name="Appl. Microbiol. Biotechnol.">
        <title>Genome sequence of Isaria javanica and comparative genome analysis insights into family S53 peptidase evolution in fungal entomopathogens.</title>
        <authorList>
            <person name="Lin R."/>
            <person name="Zhang X."/>
            <person name="Xin B."/>
            <person name="Zou M."/>
            <person name="Gao Y."/>
            <person name="Qin F."/>
            <person name="Hu Q."/>
            <person name="Xie B."/>
            <person name="Cheng X."/>
        </authorList>
    </citation>
    <scope>NUCLEOTIDE SEQUENCE [LARGE SCALE GENOMIC DNA]</scope>
    <source>
        <strain evidence="1 2">IJ1G</strain>
    </source>
</reference>
<dbReference type="AlphaFoldDB" id="A0A545VEE6"/>
<dbReference type="InterPro" id="IPR012677">
    <property type="entry name" value="Nucleotide-bd_a/b_plait_sf"/>
</dbReference>
<comment type="caution">
    <text evidence="1">The sequence shown here is derived from an EMBL/GenBank/DDBJ whole genome shotgun (WGS) entry which is preliminary data.</text>
</comment>
<name>A0A545VEE6_9HYPO</name>
<dbReference type="Proteomes" id="UP000315783">
    <property type="component" value="Unassembled WGS sequence"/>
</dbReference>
<dbReference type="STRING" id="43265.A0A545VEE6"/>
<dbReference type="CDD" id="cd12261">
    <property type="entry name" value="RRM1_3_MRN1"/>
    <property type="match status" value="1"/>
</dbReference>
<dbReference type="SUPFAM" id="SSF54928">
    <property type="entry name" value="RNA-binding domain, RBD"/>
    <property type="match status" value="1"/>
</dbReference>
<sequence>MSLPLHRSQIRIDRSEYDRLLIVASKYENLCQHLIRGGIDADILSKNYGPGNHENDSLNSHVSPDDGYADSSRTSTIVNYRGGSYSAGGSVFVVNTQSGLIASENGSESEFFVESISSNDQGSLSPNDPASVVATRHSYEPNARRTLQLGNLPPQTSLADIVSVVRGGPIVDIYLNIKKMQAVVSFVHGEHSWKYYNYAQETGVCIRGSVVSPYVCQQLRGGASRNLVVRHYDRRITADSIRADLEHIHNLSVIGIEFSGLDCYIGINSITAASFARTCMMSLYSPYRGSRIEWAPDECMQSLAELKSKTSVHTPVDLAKANTNRFSLLDVNREQDN</sequence>
<keyword evidence="2" id="KW-1185">Reference proteome</keyword>
<proteinExistence type="predicted"/>
<dbReference type="GO" id="GO:0003676">
    <property type="term" value="F:nucleic acid binding"/>
    <property type="evidence" value="ECO:0007669"/>
    <property type="project" value="InterPro"/>
</dbReference>
<dbReference type="Gene3D" id="3.30.70.330">
    <property type="match status" value="1"/>
</dbReference>
<dbReference type="InterPro" id="IPR035979">
    <property type="entry name" value="RBD_domain_sf"/>
</dbReference>
<gene>
    <name evidence="1" type="ORF">IF1G_00023</name>
</gene>
<protein>
    <submittedName>
        <fullName evidence="1">RNA recognition motif containing protein</fullName>
    </submittedName>
</protein>
<evidence type="ECO:0000313" key="2">
    <source>
        <dbReference type="Proteomes" id="UP000315783"/>
    </source>
</evidence>
<organism evidence="1 2">
    <name type="scientific">Cordyceps javanica</name>
    <dbReference type="NCBI Taxonomy" id="43265"/>
    <lineage>
        <taxon>Eukaryota</taxon>
        <taxon>Fungi</taxon>
        <taxon>Dikarya</taxon>
        <taxon>Ascomycota</taxon>
        <taxon>Pezizomycotina</taxon>
        <taxon>Sordariomycetes</taxon>
        <taxon>Hypocreomycetidae</taxon>
        <taxon>Hypocreales</taxon>
        <taxon>Cordycipitaceae</taxon>
        <taxon>Cordyceps</taxon>
    </lineage>
</organism>
<accession>A0A545VEE6</accession>